<evidence type="ECO:0000256" key="3">
    <source>
        <dbReference type="SAM" id="Phobius"/>
    </source>
</evidence>
<dbReference type="AlphaFoldDB" id="A0A8R2A4I0"/>
<evidence type="ECO:0000256" key="2">
    <source>
        <dbReference type="ARBA" id="ARBA00041112"/>
    </source>
</evidence>
<evidence type="ECO:0000313" key="4">
    <source>
        <dbReference type="EnsemblMetazoa" id="XP_003242156.1"/>
    </source>
</evidence>
<dbReference type="EnsemblMetazoa" id="XM_003242108.4">
    <property type="protein sequence ID" value="XP_003242156.1"/>
    <property type="gene ID" value="LOC100574263"/>
</dbReference>
<reference evidence="4" key="2">
    <citation type="submission" date="2022-06" db="UniProtKB">
        <authorList>
            <consortium name="EnsemblMetazoa"/>
        </authorList>
    </citation>
    <scope>IDENTIFICATION</scope>
</reference>
<name>A0A8R2A4I0_ACYPI</name>
<dbReference type="RefSeq" id="XP_003242156.1">
    <property type="nucleotide sequence ID" value="XM_003242108.3"/>
</dbReference>
<dbReference type="CDD" id="cd00586">
    <property type="entry name" value="4HBT"/>
    <property type="match status" value="1"/>
</dbReference>
<dbReference type="PANTHER" id="PTHR12475:SF11">
    <property type="entry name" value="PROTEIN THEM6"/>
    <property type="match status" value="1"/>
</dbReference>
<keyword evidence="3" id="KW-0472">Membrane</keyword>
<reference evidence="5" key="1">
    <citation type="submission" date="2010-06" db="EMBL/GenBank/DDBJ databases">
        <authorList>
            <person name="Jiang H."/>
            <person name="Abraham K."/>
            <person name="Ali S."/>
            <person name="Alsbrooks S.L."/>
            <person name="Anim B.N."/>
            <person name="Anosike U.S."/>
            <person name="Attaway T."/>
            <person name="Bandaranaike D.P."/>
            <person name="Battles P.K."/>
            <person name="Bell S.N."/>
            <person name="Bell A.V."/>
            <person name="Beltran B."/>
            <person name="Bickham C."/>
            <person name="Bustamante Y."/>
            <person name="Caleb T."/>
            <person name="Canada A."/>
            <person name="Cardenas V."/>
            <person name="Carter K."/>
            <person name="Chacko J."/>
            <person name="Chandrabose M.N."/>
            <person name="Chavez D."/>
            <person name="Chavez A."/>
            <person name="Chen L."/>
            <person name="Chu H.-S."/>
            <person name="Claassen K.J."/>
            <person name="Cockrell R."/>
            <person name="Collins M."/>
            <person name="Cooper J.A."/>
            <person name="Cree A."/>
            <person name="Curry S.M."/>
            <person name="Da Y."/>
            <person name="Dao M.D."/>
            <person name="Das B."/>
            <person name="Davila M.-L."/>
            <person name="Davy-Carroll L."/>
            <person name="Denson S."/>
            <person name="Dinh H."/>
            <person name="Ebong V.E."/>
            <person name="Edwards J.R."/>
            <person name="Egan A."/>
            <person name="El-Daye J."/>
            <person name="Escobedo L."/>
            <person name="Fernandez S."/>
            <person name="Fernando P.R."/>
            <person name="Flagg N."/>
            <person name="Forbes L.D."/>
            <person name="Fowler R.G."/>
            <person name="Fu Q."/>
            <person name="Gabisi R.A."/>
            <person name="Ganer J."/>
            <person name="Garbino Pronczuk A."/>
            <person name="Garcia R.M."/>
            <person name="Garner T."/>
            <person name="Garrett T.E."/>
            <person name="Gonzalez D.A."/>
            <person name="Hamid H."/>
            <person name="Hawkins E.S."/>
            <person name="Hirani K."/>
            <person name="Hogues M.E."/>
            <person name="Hollins B."/>
            <person name="Hsiao C.-H."/>
            <person name="Jabil R."/>
            <person name="James M.L."/>
            <person name="Jhangiani S.N."/>
            <person name="Johnson B."/>
            <person name="Johnson Q."/>
            <person name="Joshi V."/>
            <person name="Kalu J.B."/>
            <person name="Kam C."/>
            <person name="Kashfia A."/>
            <person name="Keebler J."/>
            <person name="Kisamo H."/>
            <person name="Kovar C.L."/>
            <person name="Lago L.A."/>
            <person name="Lai C.-Y."/>
            <person name="Laidlaw J."/>
            <person name="Lara F."/>
            <person name="Le T.-K."/>
            <person name="Lee S.L."/>
            <person name="Legall F.H."/>
            <person name="Lemon S.J."/>
            <person name="Lewis L.R."/>
            <person name="Li B."/>
            <person name="Liu Y."/>
            <person name="Liu Y.-S."/>
            <person name="Lopez J."/>
            <person name="Lozado R.J."/>
            <person name="Lu J."/>
            <person name="Madu R.C."/>
            <person name="Maheshwari M."/>
            <person name="Maheshwari R."/>
            <person name="Malloy K."/>
            <person name="Martinez E."/>
            <person name="Mathew T."/>
            <person name="Mercado I.C."/>
            <person name="Mercado C."/>
            <person name="Meyer B."/>
            <person name="Montgomery K."/>
            <person name="Morgan M.B."/>
            <person name="Munidasa M."/>
            <person name="Nazareth L.V."/>
            <person name="Nelson J."/>
            <person name="Ng B.M."/>
            <person name="Nguyen N.B."/>
            <person name="Nguyen P.Q."/>
            <person name="Nguyen T."/>
            <person name="Obregon M."/>
            <person name="Okwuonu G.O."/>
            <person name="Onwere C.G."/>
            <person name="Orozco G."/>
            <person name="Parra A."/>
            <person name="Patel S."/>
            <person name="Patil S."/>
            <person name="Perez A."/>
            <person name="Perez Y."/>
            <person name="Pham C."/>
            <person name="Primus E.L."/>
            <person name="Pu L.-L."/>
            <person name="Puazo M."/>
            <person name="Qin X."/>
            <person name="Quiroz J.B."/>
            <person name="Reese J."/>
            <person name="Richards S."/>
            <person name="Rives C.M."/>
            <person name="Robberts R."/>
            <person name="Ruiz S.J."/>
            <person name="Ruiz M.J."/>
            <person name="Santibanez J."/>
            <person name="Schneider B.W."/>
            <person name="Sisson I."/>
            <person name="Smith M."/>
            <person name="Sodergren E."/>
            <person name="Song X.-Z."/>
            <person name="Song B.B."/>
            <person name="Summersgill H."/>
            <person name="Thelus R."/>
            <person name="Thornton R.D."/>
            <person name="Trejos Z.Y."/>
            <person name="Usmani K."/>
            <person name="Vattathil S."/>
            <person name="Villasana D."/>
            <person name="Walker D.L."/>
            <person name="Wang S."/>
            <person name="Wang K."/>
            <person name="White C.S."/>
            <person name="Williams A.C."/>
            <person name="Williamson J."/>
            <person name="Wilson K."/>
            <person name="Woghiren I.O."/>
            <person name="Woodworth J.R."/>
            <person name="Worley K.C."/>
            <person name="Wright R.A."/>
            <person name="Wu W."/>
            <person name="Young L."/>
            <person name="Zhang L."/>
            <person name="Zhang J."/>
            <person name="Zhu Y."/>
            <person name="Muzny D.M."/>
            <person name="Weinstock G."/>
            <person name="Gibbs R.A."/>
        </authorList>
    </citation>
    <scope>NUCLEOTIDE SEQUENCE [LARGE SCALE GENOMIC DNA]</scope>
    <source>
        <strain evidence="5">LSR1</strain>
    </source>
</reference>
<dbReference type="SUPFAM" id="SSF54637">
    <property type="entry name" value="Thioesterase/thiol ester dehydrase-isomerase"/>
    <property type="match status" value="1"/>
</dbReference>
<keyword evidence="5" id="KW-1185">Reference proteome</keyword>
<dbReference type="InterPro" id="IPR029069">
    <property type="entry name" value="HotDog_dom_sf"/>
</dbReference>
<feature type="transmembrane region" description="Helical" evidence="3">
    <location>
        <begin position="12"/>
        <end position="34"/>
    </location>
</feature>
<protein>
    <recommendedName>
        <fullName evidence="2">Protein THEM6</fullName>
    </recommendedName>
</protein>
<proteinExistence type="inferred from homology"/>
<dbReference type="KEGG" id="api:100574263"/>
<evidence type="ECO:0000256" key="1">
    <source>
        <dbReference type="ARBA" id="ARBA00038228"/>
    </source>
</evidence>
<accession>A0A8R2A4I0</accession>
<dbReference type="PANTHER" id="PTHR12475">
    <property type="match status" value="1"/>
</dbReference>
<dbReference type="Gene3D" id="3.10.129.10">
    <property type="entry name" value="Hotdog Thioesterase"/>
    <property type="match status" value="1"/>
</dbReference>
<dbReference type="Pfam" id="PF13279">
    <property type="entry name" value="4HBT_2"/>
    <property type="match status" value="1"/>
</dbReference>
<keyword evidence="3" id="KW-1133">Transmembrane helix</keyword>
<sequence length="220" mass="25686">MINFLLTCDTYTLAVTALLIIVVFYWVFEVHYFARTLWCATMCRIMKKYVHILDTTSYSSACLTTDVDFLLFHMNNSRYLREVDFARTEFYTRTGLWAAIREKGGLPVQGGTSIRYRKFIRTFSLYSISSRIIYWDRDSIYMEHRFVSRGDDFVNAIVHCRQRVINCDVEVLMGELLAKRAKESPGDLQEAPRIKPECPLEIHHWIQANLVSSANLRNGN</sequence>
<dbReference type="OrthoDB" id="265761at2759"/>
<dbReference type="InterPro" id="IPR051490">
    <property type="entry name" value="THEM6_lcsJ_thioesterase"/>
</dbReference>
<dbReference type="Proteomes" id="UP000007819">
    <property type="component" value="Chromosome A1"/>
</dbReference>
<organism evidence="4 5">
    <name type="scientific">Acyrthosiphon pisum</name>
    <name type="common">Pea aphid</name>
    <dbReference type="NCBI Taxonomy" id="7029"/>
    <lineage>
        <taxon>Eukaryota</taxon>
        <taxon>Metazoa</taxon>
        <taxon>Ecdysozoa</taxon>
        <taxon>Arthropoda</taxon>
        <taxon>Hexapoda</taxon>
        <taxon>Insecta</taxon>
        <taxon>Pterygota</taxon>
        <taxon>Neoptera</taxon>
        <taxon>Paraneoptera</taxon>
        <taxon>Hemiptera</taxon>
        <taxon>Sternorrhyncha</taxon>
        <taxon>Aphidomorpha</taxon>
        <taxon>Aphidoidea</taxon>
        <taxon>Aphididae</taxon>
        <taxon>Macrosiphini</taxon>
        <taxon>Acyrthosiphon</taxon>
    </lineage>
</organism>
<keyword evidence="3" id="KW-0812">Transmembrane</keyword>
<dbReference type="OMA" id="MEHRFLR"/>
<comment type="similarity">
    <text evidence="1">Belongs to the THEM6 family.</text>
</comment>
<evidence type="ECO:0000313" key="5">
    <source>
        <dbReference type="Proteomes" id="UP000007819"/>
    </source>
</evidence>
<dbReference type="GeneID" id="100574263"/>